<dbReference type="Pfam" id="PF00722">
    <property type="entry name" value="Glyco_hydro_16"/>
    <property type="match status" value="2"/>
</dbReference>
<reference evidence="5 6" key="1">
    <citation type="submission" date="2016-10" db="EMBL/GenBank/DDBJ databases">
        <authorList>
            <person name="de Groot N.N."/>
        </authorList>
    </citation>
    <scope>NUCLEOTIDE SEQUENCE [LARGE SCALE GENOMIC DNA]</scope>
    <source>
        <strain evidence="5 6">DSM 24956</strain>
    </source>
</reference>
<gene>
    <name evidence="5" type="ORF">SAMN05444411_11114</name>
</gene>
<dbReference type="InterPro" id="IPR050546">
    <property type="entry name" value="Glycosyl_Hydrlase_16"/>
</dbReference>
<sequence length="414" mass="48349">MNLKSVIVSIILVFSFLQLKAQQTVNKINLNEWDLVWQDEFDYSNKKLDKNWESQNGPSGHILCSRWRENAVVKNGVLELQARKENRGGQEWTAGNIWSKKKFKYGYFECRYKYAGATATNNSFWLMTRGGEPTEGKRFEIDINEGHFPNEVNTNIHNWSDFTYNQNGKKTHPSSHKGFSYGAKPDYSFQLEIPIETKKVRLISKSNSKFHLREFRVYGTQTETFPETLSNSADNDVDGLVNYVRKNDVKITSSGSFKNQKSEYGLADGKIETSWISQIKGDKWIEFEWKENITIGCIQFINGWNSKGNWHDLMSNYKVQYFKNGVWKDIATLDVEKSSNFAKDYQTYGLEWNENEIVFYFNGEEIRREKNTFCFSETPIWLSLAIIKWSGSVTDEIDGKSMKVDYVRYYKKKQ</sequence>
<evidence type="ECO:0000313" key="5">
    <source>
        <dbReference type="EMBL" id="SDX89005.1"/>
    </source>
</evidence>
<organism evidence="5 6">
    <name type="scientific">Lutibacter oricola</name>
    <dbReference type="NCBI Taxonomy" id="762486"/>
    <lineage>
        <taxon>Bacteria</taxon>
        <taxon>Pseudomonadati</taxon>
        <taxon>Bacteroidota</taxon>
        <taxon>Flavobacteriia</taxon>
        <taxon>Flavobacteriales</taxon>
        <taxon>Flavobacteriaceae</taxon>
        <taxon>Lutibacter</taxon>
    </lineage>
</organism>
<keyword evidence="5" id="KW-0378">Hydrolase</keyword>
<feature type="domain" description="F5/8 type C" evidence="3">
    <location>
        <begin position="233"/>
        <end position="330"/>
    </location>
</feature>
<dbReference type="STRING" id="762486.SAMN05444411_11114"/>
<evidence type="ECO:0000256" key="1">
    <source>
        <dbReference type="ARBA" id="ARBA00006865"/>
    </source>
</evidence>
<feature type="domain" description="GH16" evidence="4">
    <location>
        <begin position="31"/>
        <end position="414"/>
    </location>
</feature>
<dbReference type="PANTHER" id="PTHR10963">
    <property type="entry name" value="GLYCOSYL HYDROLASE-RELATED"/>
    <property type="match status" value="1"/>
</dbReference>
<keyword evidence="2" id="KW-0732">Signal</keyword>
<dbReference type="GO" id="GO:0005975">
    <property type="term" value="P:carbohydrate metabolic process"/>
    <property type="evidence" value="ECO:0007669"/>
    <property type="project" value="InterPro"/>
</dbReference>
<dbReference type="GO" id="GO:0004553">
    <property type="term" value="F:hydrolase activity, hydrolyzing O-glycosyl compounds"/>
    <property type="evidence" value="ECO:0007669"/>
    <property type="project" value="InterPro"/>
</dbReference>
<evidence type="ECO:0000259" key="3">
    <source>
        <dbReference type="PROSITE" id="PS50022"/>
    </source>
</evidence>
<dbReference type="OrthoDB" id="9766741at2"/>
<feature type="chain" id="PRO_5011747950" evidence="2">
    <location>
        <begin position="22"/>
        <end position="414"/>
    </location>
</feature>
<evidence type="ECO:0000313" key="6">
    <source>
        <dbReference type="Proteomes" id="UP000199595"/>
    </source>
</evidence>
<keyword evidence="6" id="KW-1185">Reference proteome</keyword>
<dbReference type="PANTHER" id="PTHR10963:SF55">
    <property type="entry name" value="GLYCOSIDE HYDROLASE FAMILY 16 PROTEIN"/>
    <property type="match status" value="1"/>
</dbReference>
<dbReference type="InterPro" id="IPR013320">
    <property type="entry name" value="ConA-like_dom_sf"/>
</dbReference>
<evidence type="ECO:0000259" key="4">
    <source>
        <dbReference type="PROSITE" id="PS51762"/>
    </source>
</evidence>
<dbReference type="PROSITE" id="PS50022">
    <property type="entry name" value="FA58C_3"/>
    <property type="match status" value="1"/>
</dbReference>
<dbReference type="EMBL" id="FNNJ01000011">
    <property type="protein sequence ID" value="SDX89005.1"/>
    <property type="molecule type" value="Genomic_DNA"/>
</dbReference>
<dbReference type="InterPro" id="IPR000757">
    <property type="entry name" value="Beta-glucanase-like"/>
</dbReference>
<dbReference type="SUPFAM" id="SSF49785">
    <property type="entry name" value="Galactose-binding domain-like"/>
    <property type="match status" value="1"/>
</dbReference>
<dbReference type="SUPFAM" id="SSF49899">
    <property type="entry name" value="Concanavalin A-like lectins/glucanases"/>
    <property type="match status" value="1"/>
</dbReference>
<feature type="signal peptide" evidence="2">
    <location>
        <begin position="1"/>
        <end position="21"/>
    </location>
</feature>
<dbReference type="RefSeq" id="WP_090125542.1">
    <property type="nucleotide sequence ID" value="NZ_FNNJ01000011.1"/>
</dbReference>
<dbReference type="PROSITE" id="PS51762">
    <property type="entry name" value="GH16_2"/>
    <property type="match status" value="1"/>
</dbReference>
<dbReference type="AlphaFoldDB" id="A0A1H3FDN4"/>
<evidence type="ECO:0000256" key="2">
    <source>
        <dbReference type="SAM" id="SignalP"/>
    </source>
</evidence>
<dbReference type="InterPro" id="IPR000421">
    <property type="entry name" value="FA58C"/>
</dbReference>
<dbReference type="Proteomes" id="UP000199595">
    <property type="component" value="Unassembled WGS sequence"/>
</dbReference>
<accession>A0A1H3FDN4</accession>
<comment type="similarity">
    <text evidence="1">Belongs to the glycosyl hydrolase 16 family.</text>
</comment>
<proteinExistence type="inferred from homology"/>
<name>A0A1H3FDN4_9FLAO</name>
<protein>
    <submittedName>
        <fullName evidence="5">Glycosyl hydrolases family 16</fullName>
    </submittedName>
</protein>
<dbReference type="InterPro" id="IPR008979">
    <property type="entry name" value="Galactose-bd-like_sf"/>
</dbReference>
<dbReference type="Gene3D" id="2.60.120.200">
    <property type="match status" value="2"/>
</dbReference>